<comment type="similarity">
    <text evidence="2">Belongs to the dpy-19 family.</text>
</comment>
<feature type="transmembrane region" description="Helical" evidence="9">
    <location>
        <begin position="184"/>
        <end position="202"/>
    </location>
</feature>
<evidence type="ECO:0000256" key="9">
    <source>
        <dbReference type="SAM" id="Phobius"/>
    </source>
</evidence>
<feature type="transmembrane region" description="Helical" evidence="9">
    <location>
        <begin position="161"/>
        <end position="178"/>
    </location>
</feature>
<accession>A0ABQ0EN73</accession>
<keyword evidence="6 9" id="KW-1133">Transmembrane helix</keyword>
<evidence type="ECO:0000313" key="11">
    <source>
        <dbReference type="Proteomes" id="UP001623349"/>
    </source>
</evidence>
<dbReference type="PANTHER" id="PTHR31488">
    <property type="entry name" value="DPY-19-LIKE 1, LIKE (H. SAPIENS)"/>
    <property type="match status" value="1"/>
</dbReference>
<protein>
    <submittedName>
        <fullName evidence="10">Probable C-mannosyltransferase DPY19L4</fullName>
    </submittedName>
</protein>
<dbReference type="InterPro" id="IPR018732">
    <property type="entry name" value="Dpy-19/Dpy-19-like"/>
</dbReference>
<sequence length="667" mass="76574">MAKEEADHLLNPAKGKSNELQEVRKPKQRRPAEPQLPKELQNDVSFQRFAKIVIGCLAAVISGMMHVFYLSAYHERKFWFSNRQELEREITFQGDSAIYYSYYKDMLKAPSFERGVYELTHNNKTISLRTINAMQQMSLYPELIASVLYQATGSSEVIEPVYFYIGIVFGLQGIYVTALFVTSWLMSGTWLAGMLTAAWFLINRVDTTRIEYSIPLRENWALPYFACQVAALTGYLKRNLNTYVERFCYLLLSTSTYTFMMVWEYSHYVLFLQAVSLLLLDIFSVEQSDKLSGKKGTFVAKVIKVFELYLLCTLPVTLNLIVKMFVPHKENEHVLKFLEVKFGLNMTKEFHIELASLSRISPSTVPGFFFPTDTIFPIAILCVSVNYLGKSKKETVSLEDGRIGERPEIIYHVIHTLLLGSLAMLMEGPEIHLDSLRVHVGSIWRMLPRTLDDTFEVASIKNCTPSVVGALILSMAVPTIIGLSLWKEFFPRLITELTELQEFYDPDTVELMTWIKRQAPVAAVFAGSPQLMGVVKLCTGWTVTSLPLYSDDDLLKRNENIYQIYSKRSAEDIYKILTSYKANYLIVEDAICNEMGTTRGCRVKDLLDIANGHVVFDEGDKLTYSKYGRFCHEVKINYSPYVNYFTRVYWNRSYFVYKVNTVISFQS</sequence>
<proteinExistence type="inferred from homology"/>
<evidence type="ECO:0000256" key="6">
    <source>
        <dbReference type="ARBA" id="ARBA00022989"/>
    </source>
</evidence>
<feature type="transmembrane region" description="Helical" evidence="9">
    <location>
        <begin position="247"/>
        <end position="263"/>
    </location>
</feature>
<evidence type="ECO:0000256" key="7">
    <source>
        <dbReference type="ARBA" id="ARBA00023136"/>
    </source>
</evidence>
<dbReference type="PANTHER" id="PTHR31488:SF2">
    <property type="entry name" value="C-MANNOSYLTRANSFERASE DPY19L4-RELATED"/>
    <property type="match status" value="1"/>
</dbReference>
<feature type="compositionally biased region" description="Basic and acidic residues" evidence="8">
    <location>
        <begin position="16"/>
        <end position="25"/>
    </location>
</feature>
<reference evidence="10 11" key="1">
    <citation type="submission" date="2024-08" db="EMBL/GenBank/DDBJ databases">
        <title>The draft genome of Apodemus speciosus.</title>
        <authorList>
            <person name="Nabeshima K."/>
            <person name="Suzuki S."/>
            <person name="Onuma M."/>
        </authorList>
    </citation>
    <scope>NUCLEOTIDE SEQUENCE [LARGE SCALE GENOMIC DNA]</scope>
    <source>
        <strain evidence="10">IB14-021</strain>
    </source>
</reference>
<feature type="region of interest" description="Disordered" evidence="8">
    <location>
        <begin position="1"/>
        <end position="37"/>
    </location>
</feature>
<evidence type="ECO:0000256" key="2">
    <source>
        <dbReference type="ARBA" id="ARBA00008744"/>
    </source>
</evidence>
<dbReference type="EMBL" id="BAAFST010000004">
    <property type="protein sequence ID" value="GAB1288308.1"/>
    <property type="molecule type" value="Genomic_DNA"/>
</dbReference>
<name>A0ABQ0EN73_APOSI</name>
<comment type="subcellular location">
    <subcellularLocation>
        <location evidence="1">Membrane</location>
        <topology evidence="1">Multi-pass membrane protein</topology>
    </subcellularLocation>
</comment>
<evidence type="ECO:0000256" key="3">
    <source>
        <dbReference type="ARBA" id="ARBA00022676"/>
    </source>
</evidence>
<feature type="transmembrane region" description="Helical" evidence="9">
    <location>
        <begin position="52"/>
        <end position="73"/>
    </location>
</feature>
<feature type="transmembrane region" description="Helical" evidence="9">
    <location>
        <begin position="306"/>
        <end position="326"/>
    </location>
</feature>
<feature type="transmembrane region" description="Helical" evidence="9">
    <location>
        <begin position="467"/>
        <end position="486"/>
    </location>
</feature>
<keyword evidence="4" id="KW-0808">Transferase</keyword>
<dbReference type="Proteomes" id="UP001623349">
    <property type="component" value="Unassembled WGS sequence"/>
</dbReference>
<gene>
    <name evidence="10" type="ORF">APTSU1_000353800</name>
</gene>
<keyword evidence="11" id="KW-1185">Reference proteome</keyword>
<evidence type="ECO:0000256" key="1">
    <source>
        <dbReference type="ARBA" id="ARBA00004141"/>
    </source>
</evidence>
<organism evidence="10 11">
    <name type="scientific">Apodemus speciosus</name>
    <name type="common">Large Japanese field mouse</name>
    <dbReference type="NCBI Taxonomy" id="105296"/>
    <lineage>
        <taxon>Eukaryota</taxon>
        <taxon>Metazoa</taxon>
        <taxon>Chordata</taxon>
        <taxon>Craniata</taxon>
        <taxon>Vertebrata</taxon>
        <taxon>Euteleostomi</taxon>
        <taxon>Mammalia</taxon>
        <taxon>Eutheria</taxon>
        <taxon>Euarchontoglires</taxon>
        <taxon>Glires</taxon>
        <taxon>Rodentia</taxon>
        <taxon>Myomorpha</taxon>
        <taxon>Muroidea</taxon>
        <taxon>Muridae</taxon>
        <taxon>Murinae</taxon>
        <taxon>Apodemus</taxon>
    </lineage>
</organism>
<evidence type="ECO:0000256" key="4">
    <source>
        <dbReference type="ARBA" id="ARBA00022679"/>
    </source>
</evidence>
<evidence type="ECO:0000256" key="8">
    <source>
        <dbReference type="SAM" id="MobiDB-lite"/>
    </source>
</evidence>
<evidence type="ECO:0000256" key="5">
    <source>
        <dbReference type="ARBA" id="ARBA00022692"/>
    </source>
</evidence>
<keyword evidence="7 9" id="KW-0472">Membrane</keyword>
<feature type="transmembrane region" description="Helical" evidence="9">
    <location>
        <begin position="368"/>
        <end position="388"/>
    </location>
</feature>
<keyword evidence="5 9" id="KW-0812">Transmembrane</keyword>
<feature type="transmembrane region" description="Helical" evidence="9">
    <location>
        <begin position="269"/>
        <end position="285"/>
    </location>
</feature>
<comment type="caution">
    <text evidence="10">The sequence shown here is derived from an EMBL/GenBank/DDBJ whole genome shotgun (WGS) entry which is preliminary data.</text>
</comment>
<keyword evidence="3" id="KW-0328">Glycosyltransferase</keyword>
<dbReference type="Pfam" id="PF10034">
    <property type="entry name" value="Dpy19"/>
    <property type="match status" value="2"/>
</dbReference>
<evidence type="ECO:0000313" key="10">
    <source>
        <dbReference type="EMBL" id="GAB1288308.1"/>
    </source>
</evidence>